<feature type="region of interest" description="Disordered" evidence="1">
    <location>
        <begin position="118"/>
        <end position="148"/>
    </location>
</feature>
<feature type="region of interest" description="Disordered" evidence="1">
    <location>
        <begin position="289"/>
        <end position="312"/>
    </location>
</feature>
<dbReference type="AlphaFoldDB" id="A0A2J7RMA7"/>
<evidence type="ECO:0000256" key="1">
    <source>
        <dbReference type="SAM" id="MobiDB-lite"/>
    </source>
</evidence>
<feature type="compositionally biased region" description="Basic and acidic residues" evidence="1">
    <location>
        <begin position="118"/>
        <end position="128"/>
    </location>
</feature>
<dbReference type="InterPro" id="IPR039353">
    <property type="entry name" value="TF_Adf1"/>
</dbReference>
<dbReference type="PANTHER" id="PTHR12243">
    <property type="entry name" value="MADF DOMAIN TRANSCRIPTION FACTOR"/>
    <property type="match status" value="1"/>
</dbReference>
<dbReference type="STRING" id="105785.A0A2J7RMA7"/>
<gene>
    <name evidence="3" type="ORF">B7P43_G14634</name>
</gene>
<protein>
    <recommendedName>
        <fullName evidence="2">MADF domain-containing protein</fullName>
    </recommendedName>
</protein>
<dbReference type="SMART" id="SM00595">
    <property type="entry name" value="MADF"/>
    <property type="match status" value="1"/>
</dbReference>
<organism evidence="3 4">
    <name type="scientific">Cryptotermes secundus</name>
    <dbReference type="NCBI Taxonomy" id="105785"/>
    <lineage>
        <taxon>Eukaryota</taxon>
        <taxon>Metazoa</taxon>
        <taxon>Ecdysozoa</taxon>
        <taxon>Arthropoda</taxon>
        <taxon>Hexapoda</taxon>
        <taxon>Insecta</taxon>
        <taxon>Pterygota</taxon>
        <taxon>Neoptera</taxon>
        <taxon>Polyneoptera</taxon>
        <taxon>Dictyoptera</taxon>
        <taxon>Blattodea</taxon>
        <taxon>Blattoidea</taxon>
        <taxon>Termitoidae</taxon>
        <taxon>Kalotermitidae</taxon>
        <taxon>Cryptotermitinae</taxon>
        <taxon>Cryptotermes</taxon>
    </lineage>
</organism>
<dbReference type="Pfam" id="PF10545">
    <property type="entry name" value="MADF_DNA_bdg"/>
    <property type="match status" value="1"/>
</dbReference>
<dbReference type="EMBL" id="NEVH01002568">
    <property type="protein sequence ID" value="PNF41952.1"/>
    <property type="molecule type" value="Genomic_DNA"/>
</dbReference>
<evidence type="ECO:0000313" key="4">
    <source>
        <dbReference type="Proteomes" id="UP000235965"/>
    </source>
</evidence>
<dbReference type="PANTHER" id="PTHR12243:SF67">
    <property type="entry name" value="COREPRESSOR OF PANGOLIN, ISOFORM A-RELATED"/>
    <property type="match status" value="1"/>
</dbReference>
<name>A0A2J7RMA7_9NEOP</name>
<dbReference type="InterPro" id="IPR006578">
    <property type="entry name" value="MADF-dom"/>
</dbReference>
<evidence type="ECO:0000313" key="3">
    <source>
        <dbReference type="EMBL" id="PNF41952.1"/>
    </source>
</evidence>
<dbReference type="PROSITE" id="PS51029">
    <property type="entry name" value="MADF"/>
    <property type="match status" value="1"/>
</dbReference>
<proteinExistence type="predicted"/>
<accession>A0A2J7RMA7</accession>
<comment type="caution">
    <text evidence="3">The sequence shown here is derived from an EMBL/GenBank/DDBJ whole genome shotgun (WGS) entry which is preliminary data.</text>
</comment>
<dbReference type="OrthoDB" id="8038273at2759"/>
<feature type="domain" description="MADF" evidence="2">
    <location>
        <begin position="10"/>
        <end position="113"/>
    </location>
</feature>
<dbReference type="Proteomes" id="UP000235965">
    <property type="component" value="Unassembled WGS sequence"/>
</dbReference>
<keyword evidence="4" id="KW-1185">Reference proteome</keyword>
<evidence type="ECO:0000259" key="2">
    <source>
        <dbReference type="PROSITE" id="PS51029"/>
    </source>
</evidence>
<reference evidence="3 4" key="1">
    <citation type="submission" date="2017-12" db="EMBL/GenBank/DDBJ databases">
        <title>Hemimetabolous genomes reveal molecular basis of termite eusociality.</title>
        <authorList>
            <person name="Harrison M.C."/>
            <person name="Jongepier E."/>
            <person name="Robertson H.M."/>
            <person name="Arning N."/>
            <person name="Bitard-Feildel T."/>
            <person name="Chao H."/>
            <person name="Childers C.P."/>
            <person name="Dinh H."/>
            <person name="Doddapaneni H."/>
            <person name="Dugan S."/>
            <person name="Gowin J."/>
            <person name="Greiner C."/>
            <person name="Han Y."/>
            <person name="Hu H."/>
            <person name="Hughes D.S.T."/>
            <person name="Huylmans A.-K."/>
            <person name="Kemena C."/>
            <person name="Kremer L.P.M."/>
            <person name="Lee S.L."/>
            <person name="Lopez-Ezquerra A."/>
            <person name="Mallet L."/>
            <person name="Monroy-Kuhn J.M."/>
            <person name="Moser A."/>
            <person name="Murali S.C."/>
            <person name="Muzny D.M."/>
            <person name="Otani S."/>
            <person name="Piulachs M.-D."/>
            <person name="Poelchau M."/>
            <person name="Qu J."/>
            <person name="Schaub F."/>
            <person name="Wada-Katsumata A."/>
            <person name="Worley K.C."/>
            <person name="Xie Q."/>
            <person name="Ylla G."/>
            <person name="Poulsen M."/>
            <person name="Gibbs R.A."/>
            <person name="Schal C."/>
            <person name="Richards S."/>
            <person name="Belles X."/>
            <person name="Korb J."/>
            <person name="Bornberg-Bauer E."/>
        </authorList>
    </citation>
    <scope>NUCLEOTIDE SEQUENCE [LARGE SCALE GENOMIC DNA]</scope>
    <source>
        <tissue evidence="3">Whole body</tissue>
    </source>
</reference>
<dbReference type="FunCoup" id="A0A2J7RMA7">
    <property type="interactions" value="168"/>
</dbReference>
<sequence length="312" mass="36186">MSGIDVNKKLLIALIEERPVLWDKSDDTYKDRNTTKEAWNEVCLGLKEDFKTLKDSERNVFVKEVIKIWRNIRDAYARTCRKRNEDKTSGAGAFFTRKYLYAEQLQFLYNLDCERKTPDSLDSDKTPEENSDLPPTDQEPSGLETNDQEAACFKKPSPRMEKKKCRYREPDQVEMRILAALENEKPNRHLSFFKGVIPSLEKFDDDEIIEFQMGVLQLVSNIKRRKRMNTSQCGSMSTCEGRHWDLQQPYLQENFRRVTTPSQQRASQYYQNFSSQLTQLTPASYTESCPSPASSTCSNSNSTSDSFDFCSQ</sequence>
<dbReference type="InParanoid" id="A0A2J7RMA7"/>